<evidence type="ECO:0000313" key="2">
    <source>
        <dbReference type="EMBL" id="TBO59162.1"/>
    </source>
</evidence>
<evidence type="ECO:0000256" key="1">
    <source>
        <dbReference type="SAM" id="Phobius"/>
    </source>
</evidence>
<accession>A0A4Q9HVK0</accession>
<evidence type="ECO:0000313" key="3">
    <source>
        <dbReference type="Proteomes" id="UP000292452"/>
    </source>
</evidence>
<name>A0A4Q9HVK0_STRKA</name>
<sequence length="259" mass="27671">MKFIAWIALVVGIVMAVVYVSSGITATVSGEEPIFAWLNGWLIGLILLLFVVPALFQVSRAVGGPSRAFRGAPIGRGTVTGVRRTGVSINDKPQLELALTVDTVDGASFPATTRLVVDLTELSTMKPGLTLPVRYLPGLPEKGVAIARDATPAEAQAALDGIQLARGEISRAQYEIGTRGTDAEAVVMSMSPTGEIRNGKSVLHLAIQITRADRSTFTIEQDRPIASALVPQVQPGRILRVRYLPGDETDYVILTQLNN</sequence>
<comment type="caution">
    <text evidence="2">The sequence shown here is derived from an EMBL/GenBank/DDBJ whole genome shotgun (WGS) entry which is preliminary data.</text>
</comment>
<keyword evidence="1" id="KW-0812">Transmembrane</keyword>
<reference evidence="2 3" key="1">
    <citation type="submission" date="2019-02" db="EMBL/GenBank/DDBJ databases">
        <title>Draft Genome Sequence of Streptomyces sp. AM-2504, identified by 16S rRNA comparative analysis as a Streptomyces Kasugaensis strain.</title>
        <authorList>
            <person name="Napolioni V."/>
            <person name="Giuliodori A.M."/>
            <person name="Spurio R."/>
            <person name="Fabbretti A."/>
        </authorList>
    </citation>
    <scope>NUCLEOTIDE SEQUENCE [LARGE SCALE GENOMIC DNA]</scope>
    <source>
        <strain evidence="2 3">AM-2504</strain>
    </source>
</reference>
<keyword evidence="1" id="KW-1133">Transmembrane helix</keyword>
<keyword evidence="3" id="KW-1185">Reference proteome</keyword>
<dbReference type="RefSeq" id="WP_131123385.1">
    <property type="nucleotide sequence ID" value="NZ_SIXH01000095.1"/>
</dbReference>
<keyword evidence="1" id="KW-0472">Membrane</keyword>
<organism evidence="2 3">
    <name type="scientific">Streptomyces kasugaensis</name>
    <dbReference type="NCBI Taxonomy" id="1946"/>
    <lineage>
        <taxon>Bacteria</taxon>
        <taxon>Bacillati</taxon>
        <taxon>Actinomycetota</taxon>
        <taxon>Actinomycetes</taxon>
        <taxon>Kitasatosporales</taxon>
        <taxon>Streptomycetaceae</taxon>
        <taxon>Streptomyces</taxon>
    </lineage>
</organism>
<proteinExistence type="predicted"/>
<gene>
    <name evidence="2" type="ORF">EYS09_13660</name>
</gene>
<protein>
    <submittedName>
        <fullName evidence="2">Uncharacterized protein</fullName>
    </submittedName>
</protein>
<dbReference type="Proteomes" id="UP000292452">
    <property type="component" value="Unassembled WGS sequence"/>
</dbReference>
<dbReference type="AlphaFoldDB" id="A0A4Q9HVK0"/>
<feature type="transmembrane region" description="Helical" evidence="1">
    <location>
        <begin position="38"/>
        <end position="58"/>
    </location>
</feature>
<dbReference type="EMBL" id="SIXH01000095">
    <property type="protein sequence ID" value="TBO59162.1"/>
    <property type="molecule type" value="Genomic_DNA"/>
</dbReference>